<dbReference type="PANTHER" id="PTHR30629:SF9">
    <property type="entry name" value="PROTEIN INTB-RELATED"/>
    <property type="match status" value="1"/>
</dbReference>
<dbReference type="Gene3D" id="1.10.150.130">
    <property type="match status" value="1"/>
</dbReference>
<protein>
    <submittedName>
        <fullName evidence="5">Integrase</fullName>
    </submittedName>
</protein>
<gene>
    <name evidence="5" type="primary">intA_1</name>
    <name evidence="5" type="ORF">NCTC5047_02070</name>
</gene>
<dbReference type="AlphaFoldDB" id="A0A377X4L0"/>
<name>A0A377X4L0_KLEPN</name>
<keyword evidence="2" id="KW-0229">DNA integration</keyword>
<dbReference type="Pfam" id="PF00589">
    <property type="entry name" value="Phage_integrase"/>
    <property type="match status" value="1"/>
</dbReference>
<dbReference type="EMBL" id="UGLH01000005">
    <property type="protein sequence ID" value="STT79423.1"/>
    <property type="molecule type" value="Genomic_DNA"/>
</dbReference>
<dbReference type="PROSITE" id="PS51900">
    <property type="entry name" value="CB"/>
    <property type="match status" value="1"/>
</dbReference>
<comment type="similarity">
    <text evidence="1">Belongs to the 'phage' integrase family.</text>
</comment>
<dbReference type="Proteomes" id="UP000254340">
    <property type="component" value="Unassembled WGS sequence"/>
</dbReference>
<evidence type="ECO:0000256" key="1">
    <source>
        <dbReference type="ARBA" id="ARBA00008857"/>
    </source>
</evidence>
<dbReference type="GO" id="GO:0015074">
    <property type="term" value="P:DNA integration"/>
    <property type="evidence" value="ECO:0007669"/>
    <property type="project" value="UniProtKB-KW"/>
</dbReference>
<proteinExistence type="inferred from homology"/>
<dbReference type="PROSITE" id="PS51898">
    <property type="entry name" value="TYR_RECOMBINASE"/>
    <property type="match status" value="1"/>
</dbReference>
<reference evidence="5 6" key="1">
    <citation type="submission" date="2018-06" db="EMBL/GenBank/DDBJ databases">
        <authorList>
            <consortium name="Pathogen Informatics"/>
            <person name="Doyle S."/>
        </authorList>
    </citation>
    <scope>NUCLEOTIDE SEQUENCE [LARGE SCALE GENOMIC DNA]</scope>
    <source>
        <strain evidence="5 6">NCTC5047</strain>
    </source>
</reference>
<evidence type="ECO:0000256" key="2">
    <source>
        <dbReference type="ARBA" id="ARBA00022908"/>
    </source>
</evidence>
<evidence type="ECO:0000256" key="4">
    <source>
        <dbReference type="ARBA" id="ARBA00023172"/>
    </source>
</evidence>
<dbReference type="InterPro" id="IPR002104">
    <property type="entry name" value="Integrase_catalytic"/>
</dbReference>
<sequence>MSLTDAKIRTLKPSDKPFKVSDSHGLYLLVKPGGSRHWYLKYRISGKESRIALGAYPAISLSDARQQREGIRKMLALNINPVQQRAAERGSRTPEKVFKNVALAWHKSNRKWSQNTADRLLASLNNHIFPVIGNLPVSELKPRHFIDLLKGIEEKGLLEVASRTRQHLSNIMRHAVHQELIDTNPAANLGGVTTPPVRRHYPALPLERLPELLERIGAYHQGRELTRLAVLLMLHVFIRSSELRFARWSEIDFTNRVWTIPATREPIIGVRYSGRGAKMRMPHIVPLSEQSIAILKQIKDITGNNELIFPGDHNPYKPMCENTVNKALRVMGYDTKKDICGHGFRAMACSALMESGLWAKDAVERQMSHQERNTVRMAYIHKAEHLEARKAMMQWWSDYLEACRESYAPPYTIGKNKFIP</sequence>
<dbReference type="SUPFAM" id="SSF56349">
    <property type="entry name" value="DNA breaking-rejoining enzymes"/>
    <property type="match status" value="1"/>
</dbReference>
<organism evidence="5 6">
    <name type="scientific">Klebsiella pneumoniae</name>
    <dbReference type="NCBI Taxonomy" id="573"/>
    <lineage>
        <taxon>Bacteria</taxon>
        <taxon>Pseudomonadati</taxon>
        <taxon>Pseudomonadota</taxon>
        <taxon>Gammaproteobacteria</taxon>
        <taxon>Enterobacterales</taxon>
        <taxon>Enterobacteriaceae</taxon>
        <taxon>Klebsiella/Raoultella group</taxon>
        <taxon>Klebsiella</taxon>
        <taxon>Klebsiella pneumoniae complex</taxon>
    </lineage>
</organism>
<evidence type="ECO:0000313" key="6">
    <source>
        <dbReference type="Proteomes" id="UP000254340"/>
    </source>
</evidence>
<dbReference type="InterPro" id="IPR038488">
    <property type="entry name" value="Integrase_DNA-bd_sf"/>
</dbReference>
<dbReference type="InterPro" id="IPR053876">
    <property type="entry name" value="Phage_int_M"/>
</dbReference>
<dbReference type="Pfam" id="PF22022">
    <property type="entry name" value="Phage_int_M"/>
    <property type="match status" value="1"/>
</dbReference>
<dbReference type="Gene3D" id="1.10.443.10">
    <property type="entry name" value="Intergrase catalytic core"/>
    <property type="match status" value="1"/>
</dbReference>
<dbReference type="Gene3D" id="3.30.160.390">
    <property type="entry name" value="Integrase, DNA-binding domain"/>
    <property type="match status" value="1"/>
</dbReference>
<accession>A0A377X4L0</accession>
<keyword evidence="3" id="KW-0238">DNA-binding</keyword>
<dbReference type="InterPro" id="IPR011010">
    <property type="entry name" value="DNA_brk_join_enz"/>
</dbReference>
<evidence type="ECO:0000256" key="3">
    <source>
        <dbReference type="ARBA" id="ARBA00023125"/>
    </source>
</evidence>
<keyword evidence="4" id="KW-0233">DNA recombination</keyword>
<dbReference type="RefSeq" id="WP_115676006.1">
    <property type="nucleotide sequence ID" value="NZ_JAMFYU010000006.1"/>
</dbReference>
<dbReference type="PANTHER" id="PTHR30629">
    <property type="entry name" value="PROPHAGE INTEGRASE"/>
    <property type="match status" value="1"/>
</dbReference>
<dbReference type="InterPro" id="IPR010998">
    <property type="entry name" value="Integrase_recombinase_N"/>
</dbReference>
<dbReference type="Pfam" id="PF13356">
    <property type="entry name" value="Arm-DNA-bind_3"/>
    <property type="match status" value="1"/>
</dbReference>
<dbReference type="InterPro" id="IPR050808">
    <property type="entry name" value="Phage_Integrase"/>
</dbReference>
<dbReference type="GO" id="GO:0006310">
    <property type="term" value="P:DNA recombination"/>
    <property type="evidence" value="ECO:0007669"/>
    <property type="project" value="UniProtKB-KW"/>
</dbReference>
<dbReference type="InterPro" id="IPR013762">
    <property type="entry name" value="Integrase-like_cat_sf"/>
</dbReference>
<dbReference type="GO" id="GO:0003677">
    <property type="term" value="F:DNA binding"/>
    <property type="evidence" value="ECO:0007669"/>
    <property type="project" value="UniProtKB-UniRule"/>
</dbReference>
<dbReference type="CDD" id="cd00801">
    <property type="entry name" value="INT_P4_C"/>
    <property type="match status" value="1"/>
</dbReference>
<dbReference type="InterPro" id="IPR044068">
    <property type="entry name" value="CB"/>
</dbReference>
<dbReference type="InterPro" id="IPR025166">
    <property type="entry name" value="Integrase_DNA_bind_dom"/>
</dbReference>
<evidence type="ECO:0000313" key="5">
    <source>
        <dbReference type="EMBL" id="STT79423.1"/>
    </source>
</evidence>